<keyword evidence="1" id="KW-0472">Membrane</keyword>
<keyword evidence="1" id="KW-1133">Transmembrane helix</keyword>
<evidence type="ECO:0000313" key="2">
    <source>
        <dbReference type="EMBL" id="KIP07957.1"/>
    </source>
</evidence>
<proteinExistence type="predicted"/>
<evidence type="ECO:0000313" key="3">
    <source>
        <dbReference type="Proteomes" id="UP000053257"/>
    </source>
</evidence>
<name>A0A0C3S934_PHLG1</name>
<keyword evidence="3" id="KW-1185">Reference proteome</keyword>
<dbReference type="EMBL" id="KN840487">
    <property type="protein sequence ID" value="KIP07957.1"/>
    <property type="molecule type" value="Genomic_DNA"/>
</dbReference>
<protein>
    <submittedName>
        <fullName evidence="2">Uncharacterized protein</fullName>
    </submittedName>
</protein>
<accession>A0A0C3S934</accession>
<feature type="transmembrane region" description="Helical" evidence="1">
    <location>
        <begin position="32"/>
        <end position="53"/>
    </location>
</feature>
<dbReference type="AlphaFoldDB" id="A0A0C3S934"/>
<reference evidence="2 3" key="1">
    <citation type="journal article" date="2014" name="PLoS Genet.">
        <title>Analysis of the Phlebiopsis gigantea genome, transcriptome and secretome provides insight into its pioneer colonization strategies of wood.</title>
        <authorList>
            <person name="Hori C."/>
            <person name="Ishida T."/>
            <person name="Igarashi K."/>
            <person name="Samejima M."/>
            <person name="Suzuki H."/>
            <person name="Master E."/>
            <person name="Ferreira P."/>
            <person name="Ruiz-Duenas F.J."/>
            <person name="Held B."/>
            <person name="Canessa P."/>
            <person name="Larrondo L.F."/>
            <person name="Schmoll M."/>
            <person name="Druzhinina I.S."/>
            <person name="Kubicek C.P."/>
            <person name="Gaskell J.A."/>
            <person name="Kersten P."/>
            <person name="St John F."/>
            <person name="Glasner J."/>
            <person name="Sabat G."/>
            <person name="Splinter BonDurant S."/>
            <person name="Syed K."/>
            <person name="Yadav J."/>
            <person name="Mgbeahuruike A.C."/>
            <person name="Kovalchuk A."/>
            <person name="Asiegbu F.O."/>
            <person name="Lackner G."/>
            <person name="Hoffmeister D."/>
            <person name="Rencoret J."/>
            <person name="Gutierrez A."/>
            <person name="Sun H."/>
            <person name="Lindquist E."/>
            <person name="Barry K."/>
            <person name="Riley R."/>
            <person name="Grigoriev I.V."/>
            <person name="Henrissat B."/>
            <person name="Kues U."/>
            <person name="Berka R.M."/>
            <person name="Martinez A.T."/>
            <person name="Covert S.F."/>
            <person name="Blanchette R.A."/>
            <person name="Cullen D."/>
        </authorList>
    </citation>
    <scope>NUCLEOTIDE SEQUENCE [LARGE SCALE GENOMIC DNA]</scope>
    <source>
        <strain evidence="2 3">11061_1 CR5-6</strain>
    </source>
</reference>
<evidence type="ECO:0000256" key="1">
    <source>
        <dbReference type="SAM" id="Phobius"/>
    </source>
</evidence>
<dbReference type="Proteomes" id="UP000053257">
    <property type="component" value="Unassembled WGS sequence"/>
</dbReference>
<dbReference type="OrthoDB" id="2745317at2759"/>
<gene>
    <name evidence="2" type="ORF">PHLGIDRAFT_12864</name>
</gene>
<keyword evidence="1" id="KW-0812">Transmembrane</keyword>
<feature type="transmembrane region" description="Helical" evidence="1">
    <location>
        <begin position="65"/>
        <end position="84"/>
    </location>
</feature>
<dbReference type="HOGENOM" id="CLU_839661_0_0_1"/>
<organism evidence="2 3">
    <name type="scientific">Phlebiopsis gigantea (strain 11061_1 CR5-6)</name>
    <name type="common">White-rot fungus</name>
    <name type="synonym">Peniophora gigantea</name>
    <dbReference type="NCBI Taxonomy" id="745531"/>
    <lineage>
        <taxon>Eukaryota</taxon>
        <taxon>Fungi</taxon>
        <taxon>Dikarya</taxon>
        <taxon>Basidiomycota</taxon>
        <taxon>Agaricomycotina</taxon>
        <taxon>Agaricomycetes</taxon>
        <taxon>Polyporales</taxon>
        <taxon>Phanerochaetaceae</taxon>
        <taxon>Phlebiopsis</taxon>
    </lineage>
</organism>
<sequence length="331" mass="36081">MSSSVPPPLLSFVDRVGYSDYSNHAVFSCQRLQLSLAILTYVIWAQAALFSALRVYAMWSQSKTLFAIVFLIGIIPIVADLARLSRANNIFAGPPFDLCISSSMMSNRTLNALETLTRSSAIAGDVLVLVLTWIRTYGQMTEIMHFGQTWPLSARLIRDGSMYFAIELIVNIIAIPMFHASVAVAEGLQPTNHLIVVVVCIDCGDPSLKANTLILQPAVLNCRFMLSLRQPTQTTEHNAPFNTSANNHLTRFLNLEILRTLAITELGNIGEPVTNGPGLLKDSTEGLLLGEDTGDLRVRHEAADDTESSVRLSTVALSMSSEASAACHVFV</sequence>